<reference evidence="8 10" key="2">
    <citation type="journal article" date="2013" name="Nature">
        <title>Insights into bilaterian evolution from three spiralian genomes.</title>
        <authorList>
            <person name="Simakov O."/>
            <person name="Marletaz F."/>
            <person name="Cho S.J."/>
            <person name="Edsinger-Gonzales E."/>
            <person name="Havlak P."/>
            <person name="Hellsten U."/>
            <person name="Kuo D.H."/>
            <person name="Larsson T."/>
            <person name="Lv J."/>
            <person name="Arendt D."/>
            <person name="Savage R."/>
            <person name="Osoegawa K."/>
            <person name="de Jong P."/>
            <person name="Grimwood J."/>
            <person name="Chapman J.A."/>
            <person name="Shapiro H."/>
            <person name="Aerts A."/>
            <person name="Otillar R.P."/>
            <person name="Terry A.Y."/>
            <person name="Boore J.L."/>
            <person name="Grigoriev I.V."/>
            <person name="Lindberg D.R."/>
            <person name="Seaver E.C."/>
            <person name="Weisblat D.A."/>
            <person name="Putnam N.H."/>
            <person name="Rokhsar D.S."/>
        </authorList>
    </citation>
    <scope>NUCLEOTIDE SEQUENCE</scope>
    <source>
        <strain evidence="8 10">I ESC-2004</strain>
    </source>
</reference>
<feature type="non-terminal residue" evidence="8">
    <location>
        <position position="204"/>
    </location>
</feature>
<dbReference type="EMBL" id="KB310656">
    <property type="protein sequence ID" value="ELT91080.1"/>
    <property type="molecule type" value="Genomic_DNA"/>
</dbReference>
<comment type="subcellular location">
    <subcellularLocation>
        <location evidence="1">Membrane</location>
        <topology evidence="1">Multi-pass membrane protein</topology>
    </subcellularLocation>
</comment>
<evidence type="ECO:0000256" key="1">
    <source>
        <dbReference type="ARBA" id="ARBA00004141"/>
    </source>
</evidence>
<evidence type="ECO:0000313" key="8">
    <source>
        <dbReference type="EMBL" id="ELT91080.1"/>
    </source>
</evidence>
<gene>
    <name evidence="8" type="ORF">CAPTEDRAFT_75072</name>
</gene>
<sequence length="204" mass="23468">GFHHYYLRRWTWGIAYTFSIGFFGIGWLIDGCRMPSLVAKCNAKASVQEAITNALPFRSMTAFVMHRRTRLSSAYVMSIPPLGLFGGHHYLMKNTKWGLLYTFTLGLLGCGWIADLFRMPVLVTRANTENKLRMESSRWNEAHCLLNHAYVLWFPLGIFGFHHFYLGRHSWGVTYIFTLGCFGIGWLIDACRIPSFVEEANKKI</sequence>
<evidence type="ECO:0000256" key="4">
    <source>
        <dbReference type="ARBA" id="ARBA00022989"/>
    </source>
</evidence>
<dbReference type="HOGENOM" id="CLU_1346155_0_0_1"/>
<dbReference type="InterPro" id="IPR050932">
    <property type="entry name" value="TM2D1-3-like"/>
</dbReference>
<feature type="transmembrane region" description="Helical" evidence="6">
    <location>
        <begin position="74"/>
        <end position="92"/>
    </location>
</feature>
<evidence type="ECO:0000256" key="3">
    <source>
        <dbReference type="ARBA" id="ARBA00022692"/>
    </source>
</evidence>
<evidence type="ECO:0000313" key="10">
    <source>
        <dbReference type="Proteomes" id="UP000014760"/>
    </source>
</evidence>
<dbReference type="AlphaFoldDB" id="R7TJ04"/>
<dbReference type="PANTHER" id="PTHR21016:SF25">
    <property type="entry name" value="TM2 DOMAIN-CONTAINING PROTEIN DDB_G0277895-RELATED"/>
    <property type="match status" value="1"/>
</dbReference>
<evidence type="ECO:0000259" key="7">
    <source>
        <dbReference type="Pfam" id="PF05154"/>
    </source>
</evidence>
<feature type="non-terminal residue" evidence="8">
    <location>
        <position position="1"/>
    </location>
</feature>
<reference evidence="9" key="3">
    <citation type="submission" date="2015-06" db="UniProtKB">
        <authorList>
            <consortium name="EnsemblMetazoa"/>
        </authorList>
    </citation>
    <scope>IDENTIFICATION</scope>
</reference>
<comment type="similarity">
    <text evidence="2">Belongs to the TM2 family.</text>
</comment>
<feature type="transmembrane region" description="Helical" evidence="6">
    <location>
        <begin position="12"/>
        <end position="29"/>
    </location>
</feature>
<accession>R7TJ04</accession>
<name>R7TJ04_CAPTE</name>
<feature type="domain" description="TM2" evidence="7">
    <location>
        <begin position="149"/>
        <end position="190"/>
    </location>
</feature>
<feature type="transmembrane region" description="Helical" evidence="6">
    <location>
        <begin position="98"/>
        <end position="123"/>
    </location>
</feature>
<evidence type="ECO:0000313" key="9">
    <source>
        <dbReference type="EnsemblMetazoa" id="CapteP75072"/>
    </source>
</evidence>
<dbReference type="Pfam" id="PF05154">
    <property type="entry name" value="TM2"/>
    <property type="match status" value="1"/>
</dbReference>
<proteinExistence type="inferred from homology"/>
<evidence type="ECO:0000256" key="5">
    <source>
        <dbReference type="ARBA" id="ARBA00023136"/>
    </source>
</evidence>
<reference evidence="10" key="1">
    <citation type="submission" date="2012-12" db="EMBL/GenBank/DDBJ databases">
        <authorList>
            <person name="Hellsten U."/>
            <person name="Grimwood J."/>
            <person name="Chapman J.A."/>
            <person name="Shapiro H."/>
            <person name="Aerts A."/>
            <person name="Otillar R.P."/>
            <person name="Terry A.Y."/>
            <person name="Boore J.L."/>
            <person name="Simakov O."/>
            <person name="Marletaz F."/>
            <person name="Cho S.-J."/>
            <person name="Edsinger-Gonzales E."/>
            <person name="Havlak P."/>
            <person name="Kuo D.-H."/>
            <person name="Larsson T."/>
            <person name="Lv J."/>
            <person name="Arendt D."/>
            <person name="Savage R."/>
            <person name="Osoegawa K."/>
            <person name="de Jong P."/>
            <person name="Lindberg D.R."/>
            <person name="Seaver E.C."/>
            <person name="Weisblat D.A."/>
            <person name="Putnam N.H."/>
            <person name="Grigoriev I.V."/>
            <person name="Rokhsar D.S."/>
        </authorList>
    </citation>
    <scope>NUCLEOTIDE SEQUENCE</scope>
    <source>
        <strain evidence="10">I ESC-2004</strain>
    </source>
</reference>
<keyword evidence="4 6" id="KW-1133">Transmembrane helix</keyword>
<dbReference type="OrthoDB" id="10262359at2759"/>
<dbReference type="Proteomes" id="UP000014760">
    <property type="component" value="Unassembled WGS sequence"/>
</dbReference>
<dbReference type="InterPro" id="IPR007829">
    <property type="entry name" value="TM2"/>
</dbReference>
<dbReference type="EMBL" id="AMQN01013985">
    <property type="status" value="NOT_ANNOTATED_CDS"/>
    <property type="molecule type" value="Genomic_DNA"/>
</dbReference>
<dbReference type="STRING" id="283909.R7TJ04"/>
<feature type="transmembrane region" description="Helical" evidence="6">
    <location>
        <begin position="144"/>
        <end position="165"/>
    </location>
</feature>
<dbReference type="GO" id="GO:0016020">
    <property type="term" value="C:membrane"/>
    <property type="evidence" value="ECO:0007669"/>
    <property type="project" value="UniProtKB-SubCell"/>
</dbReference>
<dbReference type="OMA" id="LPRRIHK"/>
<feature type="transmembrane region" description="Helical" evidence="6">
    <location>
        <begin position="171"/>
        <end position="188"/>
    </location>
</feature>
<keyword evidence="5 6" id="KW-0472">Membrane</keyword>
<organism evidence="8">
    <name type="scientific">Capitella teleta</name>
    <name type="common">Polychaete worm</name>
    <dbReference type="NCBI Taxonomy" id="283909"/>
    <lineage>
        <taxon>Eukaryota</taxon>
        <taxon>Metazoa</taxon>
        <taxon>Spiralia</taxon>
        <taxon>Lophotrochozoa</taxon>
        <taxon>Annelida</taxon>
        <taxon>Polychaeta</taxon>
        <taxon>Sedentaria</taxon>
        <taxon>Scolecida</taxon>
        <taxon>Capitellidae</taxon>
        <taxon>Capitella</taxon>
    </lineage>
</organism>
<evidence type="ECO:0000256" key="6">
    <source>
        <dbReference type="SAM" id="Phobius"/>
    </source>
</evidence>
<dbReference type="EnsemblMetazoa" id="CapteT75072">
    <property type="protein sequence ID" value="CapteP75072"/>
    <property type="gene ID" value="CapteG75072"/>
</dbReference>
<evidence type="ECO:0000256" key="2">
    <source>
        <dbReference type="ARBA" id="ARBA00008284"/>
    </source>
</evidence>
<dbReference type="PANTHER" id="PTHR21016">
    <property type="entry name" value="BETA-AMYLOID BINDING PROTEIN-RELATED"/>
    <property type="match status" value="1"/>
</dbReference>
<keyword evidence="10" id="KW-1185">Reference proteome</keyword>
<keyword evidence="3 6" id="KW-0812">Transmembrane</keyword>
<protein>
    <recommendedName>
        <fullName evidence="7">TM2 domain-containing protein</fullName>
    </recommendedName>
</protein>